<dbReference type="RefSeq" id="WP_184019694.1">
    <property type="nucleotide sequence ID" value="NZ_JACHFD010000013.1"/>
</dbReference>
<dbReference type="Proteomes" id="UP000557717">
    <property type="component" value="Unassembled WGS sequence"/>
</dbReference>
<protein>
    <submittedName>
        <fullName evidence="1">Uncharacterized protein</fullName>
    </submittedName>
</protein>
<keyword evidence="2" id="KW-1185">Reference proteome</keyword>
<sequence>MEHVEDSVVFDGLFRFFREAGYGDPGTFRQEIAGALLFLRAPEPTITLKEIISESVGCYNLSFEQLPWCLSLHFGKEPFRAAVESALESRSLSEKLIQSLMTYLQWIRVPEEEIREELKPFSERNC</sequence>
<organism evidence="1 2">
    <name type="scientific">Haloferula luteola</name>
    <dbReference type="NCBI Taxonomy" id="595692"/>
    <lineage>
        <taxon>Bacteria</taxon>
        <taxon>Pseudomonadati</taxon>
        <taxon>Verrucomicrobiota</taxon>
        <taxon>Verrucomicrobiia</taxon>
        <taxon>Verrucomicrobiales</taxon>
        <taxon>Verrucomicrobiaceae</taxon>
        <taxon>Haloferula</taxon>
    </lineage>
</organism>
<comment type="caution">
    <text evidence="1">The sequence shown here is derived from an EMBL/GenBank/DDBJ whole genome shotgun (WGS) entry which is preliminary data.</text>
</comment>
<reference evidence="1 2" key="1">
    <citation type="submission" date="2020-08" db="EMBL/GenBank/DDBJ databases">
        <title>Genomic Encyclopedia of Type Strains, Phase IV (KMG-IV): sequencing the most valuable type-strain genomes for metagenomic binning, comparative biology and taxonomic classification.</title>
        <authorList>
            <person name="Goeker M."/>
        </authorList>
    </citation>
    <scope>NUCLEOTIDE SEQUENCE [LARGE SCALE GENOMIC DNA]</scope>
    <source>
        <strain evidence="1 2">YC6886</strain>
    </source>
</reference>
<dbReference type="EMBL" id="JACHFD010000013">
    <property type="protein sequence ID" value="MBB5352558.1"/>
    <property type="molecule type" value="Genomic_DNA"/>
</dbReference>
<proteinExistence type="predicted"/>
<dbReference type="AlphaFoldDB" id="A0A840VD55"/>
<evidence type="ECO:0000313" key="2">
    <source>
        <dbReference type="Proteomes" id="UP000557717"/>
    </source>
</evidence>
<name>A0A840VD55_9BACT</name>
<evidence type="ECO:0000313" key="1">
    <source>
        <dbReference type="EMBL" id="MBB5352558.1"/>
    </source>
</evidence>
<gene>
    <name evidence="1" type="ORF">HNR46_002804</name>
</gene>
<accession>A0A840VD55</accession>